<dbReference type="OrthoDB" id="1896834at2759"/>
<proteinExistence type="predicted"/>
<evidence type="ECO:0000259" key="9">
    <source>
        <dbReference type="PROSITE" id="PS51370"/>
    </source>
</evidence>
<dbReference type="PROSITE" id="PS51370">
    <property type="entry name" value="R"/>
    <property type="match status" value="1"/>
</dbReference>
<protein>
    <submittedName>
        <fullName evidence="11">Transcription factor DICHOTOMA-like</fullName>
    </submittedName>
</protein>
<evidence type="ECO:0000256" key="3">
    <source>
        <dbReference type="ARBA" id="ARBA00023015"/>
    </source>
</evidence>
<evidence type="ECO:0000256" key="6">
    <source>
        <dbReference type="ARBA" id="ARBA00023242"/>
    </source>
</evidence>
<dbReference type="InterPro" id="IPR017887">
    <property type="entry name" value="TF_TCP_subgr"/>
</dbReference>
<dbReference type="Pfam" id="PF03634">
    <property type="entry name" value="TCP"/>
    <property type="match status" value="1"/>
</dbReference>
<evidence type="ECO:0000313" key="10">
    <source>
        <dbReference type="Proteomes" id="UP000827889"/>
    </source>
</evidence>
<feature type="domain" description="R" evidence="9">
    <location>
        <begin position="225"/>
        <end position="242"/>
    </location>
</feature>
<keyword evidence="3" id="KW-0805">Transcription regulation</keyword>
<evidence type="ECO:0000313" key="11">
    <source>
        <dbReference type="RefSeq" id="XP_030550568.1"/>
    </source>
</evidence>
<feature type="region of interest" description="Disordered" evidence="7">
    <location>
        <begin position="73"/>
        <end position="94"/>
    </location>
</feature>
<feature type="domain" description="TCP" evidence="8">
    <location>
        <begin position="90"/>
        <end position="148"/>
    </location>
</feature>
<keyword evidence="5" id="KW-0804">Transcription</keyword>
<sequence>MFPTVMTNNNPNHLHYLLSPSLPTTSPPPTNQEIINQTILFHHQMHFTDHHLFLPNNHIFPLITDAPIDMGSPKNGGEVSSSLPANKPMKRDRHSKICTAQGLRDRRVRLSIEISRRFFDLQDMLGFDKASKTLEWLLTKSRKAIKDLAKAKCKGSVLGPVDNEKGWSCSTSECDQAVSARVVIAGDGVIPMDDKRSVLGGDSNHQETFKMVSSNGDGGLHVLAKESRARARARARARTRAKMSHNTRLCHHNQSKKLCPDLQVASEDDESNHHVQLQADRQTFGDHQEEVDIEQSVLIDRKLKQSSVIINNYQKNLEIVGKDAICDNHNDSQFYNYDVTHQNWDIIPAIAQSTISSFTNMNFSSGVLVCGKRWDSPNSYSLL</sequence>
<evidence type="ECO:0000256" key="2">
    <source>
        <dbReference type="ARBA" id="ARBA00022473"/>
    </source>
</evidence>
<dbReference type="AlphaFoldDB" id="A0A8B8QW62"/>
<dbReference type="Proteomes" id="UP000827889">
    <property type="component" value="Chromosome 8"/>
</dbReference>
<evidence type="ECO:0000256" key="7">
    <source>
        <dbReference type="SAM" id="MobiDB-lite"/>
    </source>
</evidence>
<evidence type="ECO:0000256" key="4">
    <source>
        <dbReference type="ARBA" id="ARBA00023125"/>
    </source>
</evidence>
<keyword evidence="10" id="KW-1185">Reference proteome</keyword>
<evidence type="ECO:0000256" key="5">
    <source>
        <dbReference type="ARBA" id="ARBA00023163"/>
    </source>
</evidence>
<dbReference type="RefSeq" id="XP_030550568.1">
    <property type="nucleotide sequence ID" value="XM_030694708.2"/>
</dbReference>
<dbReference type="GO" id="GO:0005634">
    <property type="term" value="C:nucleus"/>
    <property type="evidence" value="ECO:0007669"/>
    <property type="project" value="UniProtKB-SubCell"/>
</dbReference>
<dbReference type="GeneID" id="115755352"/>
<reference evidence="11" key="1">
    <citation type="submission" date="2025-08" db="UniProtKB">
        <authorList>
            <consortium name="RefSeq"/>
        </authorList>
    </citation>
    <scope>IDENTIFICATION</scope>
    <source>
        <tissue evidence="11">Leaf</tissue>
    </source>
</reference>
<accession>A0A8B8QW62</accession>
<keyword evidence="2" id="KW-0217">Developmental protein</keyword>
<name>A0A8B8QW62_9MYRT</name>
<dbReference type="KEGG" id="rarg:115755352"/>
<dbReference type="PROSITE" id="PS51369">
    <property type="entry name" value="TCP"/>
    <property type="match status" value="1"/>
</dbReference>
<dbReference type="InterPro" id="IPR005333">
    <property type="entry name" value="Transcription_factor_TCP"/>
</dbReference>
<dbReference type="PANTHER" id="PTHR31072">
    <property type="entry name" value="TRANSCRIPTION FACTOR TCP4-RELATED"/>
    <property type="match status" value="1"/>
</dbReference>
<evidence type="ECO:0000256" key="1">
    <source>
        <dbReference type="ARBA" id="ARBA00004123"/>
    </source>
</evidence>
<dbReference type="InterPro" id="IPR017888">
    <property type="entry name" value="CYC/TB1_R_domain"/>
</dbReference>
<organism evidence="10 11">
    <name type="scientific">Rhodamnia argentea</name>
    <dbReference type="NCBI Taxonomy" id="178133"/>
    <lineage>
        <taxon>Eukaryota</taxon>
        <taxon>Viridiplantae</taxon>
        <taxon>Streptophyta</taxon>
        <taxon>Embryophyta</taxon>
        <taxon>Tracheophyta</taxon>
        <taxon>Spermatophyta</taxon>
        <taxon>Magnoliopsida</taxon>
        <taxon>eudicotyledons</taxon>
        <taxon>Gunneridae</taxon>
        <taxon>Pentapetalae</taxon>
        <taxon>rosids</taxon>
        <taxon>malvids</taxon>
        <taxon>Myrtales</taxon>
        <taxon>Myrtaceae</taxon>
        <taxon>Myrtoideae</taxon>
        <taxon>Myrteae</taxon>
        <taxon>Australasian group</taxon>
        <taxon>Rhodamnia</taxon>
    </lineage>
</organism>
<evidence type="ECO:0000259" key="8">
    <source>
        <dbReference type="PROSITE" id="PS51369"/>
    </source>
</evidence>
<dbReference type="GO" id="GO:2000032">
    <property type="term" value="P:regulation of secondary shoot formation"/>
    <property type="evidence" value="ECO:0007669"/>
    <property type="project" value="TreeGrafter"/>
</dbReference>
<gene>
    <name evidence="11" type="primary">LOC115755352</name>
</gene>
<keyword evidence="4" id="KW-0238">DNA-binding</keyword>
<dbReference type="PANTHER" id="PTHR31072:SF224">
    <property type="entry name" value="TRANSCRIPTION FACTOR TCP1"/>
    <property type="match status" value="1"/>
</dbReference>
<dbReference type="GO" id="GO:0043565">
    <property type="term" value="F:sequence-specific DNA binding"/>
    <property type="evidence" value="ECO:0007669"/>
    <property type="project" value="TreeGrafter"/>
</dbReference>
<keyword evidence="6" id="KW-0539">Nucleus</keyword>
<dbReference type="GO" id="GO:0003700">
    <property type="term" value="F:DNA-binding transcription factor activity"/>
    <property type="evidence" value="ECO:0007669"/>
    <property type="project" value="InterPro"/>
</dbReference>
<comment type="subcellular location">
    <subcellularLocation>
        <location evidence="1">Nucleus</location>
    </subcellularLocation>
</comment>